<comment type="caution">
    <text evidence="1">The sequence shown here is derived from an EMBL/GenBank/DDBJ whole genome shotgun (WGS) entry which is preliminary data.</text>
</comment>
<gene>
    <name evidence="1" type="ORF">COV05_05030</name>
</gene>
<organism evidence="1 2">
    <name type="scientific">Candidatus Uhrbacteria bacterium CG10_big_fil_rev_8_21_14_0_10_48_16</name>
    <dbReference type="NCBI Taxonomy" id="1975038"/>
    <lineage>
        <taxon>Bacteria</taxon>
        <taxon>Candidatus Uhriibacteriota</taxon>
    </lineage>
</organism>
<evidence type="ECO:0000313" key="1">
    <source>
        <dbReference type="EMBL" id="PJE76371.1"/>
    </source>
</evidence>
<sequence length="119" mass="13323">MTREEIVKLIENSLLKDEAKRALLTLIIDKGLTREVIDHIKETFDNDIIDSLKEAGVDITQTEEFKSAESEFAAVAEQAKAQLDSDMSGIESEMKKVQAEMGQQLDDLQAQVIKDKIAE</sequence>
<reference evidence="2" key="1">
    <citation type="submission" date="2017-09" db="EMBL/GenBank/DDBJ databases">
        <title>Depth-based differentiation of microbial function through sediment-hosted aquifers and enrichment of novel symbionts in the deep terrestrial subsurface.</title>
        <authorList>
            <person name="Probst A.J."/>
            <person name="Ladd B."/>
            <person name="Jarett J.K."/>
            <person name="Geller-Mcgrath D.E."/>
            <person name="Sieber C.M.K."/>
            <person name="Emerson J.B."/>
            <person name="Anantharaman K."/>
            <person name="Thomas B.C."/>
            <person name="Malmstrom R."/>
            <person name="Stieglmeier M."/>
            <person name="Klingl A."/>
            <person name="Woyke T."/>
            <person name="Ryan C.M."/>
            <person name="Banfield J.F."/>
        </authorList>
    </citation>
    <scope>NUCLEOTIDE SEQUENCE [LARGE SCALE GENOMIC DNA]</scope>
</reference>
<protein>
    <recommendedName>
        <fullName evidence="3">DUF1640 domain-containing protein</fullName>
    </recommendedName>
</protein>
<accession>A0A2M8LFY9</accession>
<dbReference type="AlphaFoldDB" id="A0A2M8LFY9"/>
<dbReference type="Proteomes" id="UP000231436">
    <property type="component" value="Unassembled WGS sequence"/>
</dbReference>
<evidence type="ECO:0008006" key="3">
    <source>
        <dbReference type="Google" id="ProtNLM"/>
    </source>
</evidence>
<evidence type="ECO:0000313" key="2">
    <source>
        <dbReference type="Proteomes" id="UP000231436"/>
    </source>
</evidence>
<dbReference type="EMBL" id="PFEU01000028">
    <property type="protein sequence ID" value="PJE76371.1"/>
    <property type="molecule type" value="Genomic_DNA"/>
</dbReference>
<proteinExistence type="predicted"/>
<name>A0A2M8LFY9_9BACT</name>